<comment type="similarity">
    <text evidence="3 14">Belongs to the class I-like SAM-binding methyltransferase superfamily. RsmB/NOP family.</text>
</comment>
<dbReference type="PROSITE" id="PS51686">
    <property type="entry name" value="SAM_MT_RSMB_NOP"/>
    <property type="match status" value="1"/>
</dbReference>
<evidence type="ECO:0000256" key="13">
    <source>
        <dbReference type="ARBA" id="ARBA00047283"/>
    </source>
</evidence>
<dbReference type="EMBL" id="JBHSPF010000018">
    <property type="protein sequence ID" value="MFC5628033.1"/>
    <property type="molecule type" value="Genomic_DNA"/>
</dbReference>
<evidence type="ECO:0000256" key="8">
    <source>
        <dbReference type="ARBA" id="ARBA00022679"/>
    </source>
</evidence>
<evidence type="ECO:0000313" key="17">
    <source>
        <dbReference type="Proteomes" id="UP001596143"/>
    </source>
</evidence>
<organism evidence="16 17">
    <name type="scientific">Aliibacillus thermotolerans</name>
    <dbReference type="NCBI Taxonomy" id="1834418"/>
    <lineage>
        <taxon>Bacteria</taxon>
        <taxon>Bacillati</taxon>
        <taxon>Bacillota</taxon>
        <taxon>Bacilli</taxon>
        <taxon>Bacillales</taxon>
        <taxon>Bacillaceae</taxon>
        <taxon>Aliibacillus</taxon>
    </lineage>
</organism>
<comment type="function">
    <text evidence="1">Specifically methylates the cytosine at position 967 (m5C967) of 16S rRNA.</text>
</comment>
<dbReference type="Pfam" id="PF22458">
    <property type="entry name" value="RsmF-B_ferredox"/>
    <property type="match status" value="1"/>
</dbReference>
<dbReference type="CDD" id="cd02440">
    <property type="entry name" value="AdoMet_MTases"/>
    <property type="match status" value="1"/>
</dbReference>
<dbReference type="PANTHER" id="PTHR22807:SF53">
    <property type="entry name" value="RIBOSOMAL RNA SMALL SUBUNIT METHYLTRANSFERASE B-RELATED"/>
    <property type="match status" value="1"/>
</dbReference>
<dbReference type="EC" id="2.1.1.176" evidence="4"/>
<keyword evidence="9 14" id="KW-0949">S-adenosyl-L-methionine</keyword>
<accession>A0ABW0U3S3</accession>
<dbReference type="InterPro" id="IPR054728">
    <property type="entry name" value="RsmB-like_ferredoxin"/>
</dbReference>
<dbReference type="Gene3D" id="3.30.70.1170">
    <property type="entry name" value="Sun protein, domain 3"/>
    <property type="match status" value="1"/>
</dbReference>
<comment type="caution">
    <text evidence="16">The sequence shown here is derived from an EMBL/GenBank/DDBJ whole genome shotgun (WGS) entry which is preliminary data.</text>
</comment>
<evidence type="ECO:0000256" key="3">
    <source>
        <dbReference type="ARBA" id="ARBA00007494"/>
    </source>
</evidence>
<dbReference type="RefSeq" id="WP_270898053.1">
    <property type="nucleotide sequence ID" value="NZ_JBHSPF010000018.1"/>
</dbReference>
<dbReference type="GO" id="GO:0032259">
    <property type="term" value="P:methylation"/>
    <property type="evidence" value="ECO:0007669"/>
    <property type="project" value="UniProtKB-KW"/>
</dbReference>
<evidence type="ECO:0000256" key="7">
    <source>
        <dbReference type="ARBA" id="ARBA00022603"/>
    </source>
</evidence>
<feature type="binding site" evidence="14">
    <location>
        <position position="331"/>
    </location>
    <ligand>
        <name>S-adenosyl-L-methionine</name>
        <dbReference type="ChEBI" id="CHEBI:59789"/>
    </ligand>
</feature>
<keyword evidence="5" id="KW-0963">Cytoplasm</keyword>
<dbReference type="PROSITE" id="PS01153">
    <property type="entry name" value="NOL1_NOP2_SUN"/>
    <property type="match status" value="1"/>
</dbReference>
<evidence type="ECO:0000256" key="5">
    <source>
        <dbReference type="ARBA" id="ARBA00022490"/>
    </source>
</evidence>
<evidence type="ECO:0000313" key="16">
    <source>
        <dbReference type="EMBL" id="MFC5628033.1"/>
    </source>
</evidence>
<keyword evidence="6" id="KW-0698">rRNA processing</keyword>
<dbReference type="PRINTS" id="PR02008">
    <property type="entry name" value="RCMTFAMILY"/>
</dbReference>
<keyword evidence="17" id="KW-1185">Reference proteome</keyword>
<dbReference type="Gene3D" id="3.40.50.150">
    <property type="entry name" value="Vaccinia Virus protein VP39"/>
    <property type="match status" value="1"/>
</dbReference>
<evidence type="ECO:0000256" key="4">
    <source>
        <dbReference type="ARBA" id="ARBA00012140"/>
    </source>
</evidence>
<dbReference type="InterPro" id="IPR049560">
    <property type="entry name" value="MeTrfase_RsmB-F_NOP2_cat"/>
</dbReference>
<dbReference type="SUPFAM" id="SSF48013">
    <property type="entry name" value="NusB-like"/>
    <property type="match status" value="1"/>
</dbReference>
<dbReference type="InterPro" id="IPR023267">
    <property type="entry name" value="RCMT"/>
</dbReference>
<proteinExistence type="inferred from homology"/>
<evidence type="ECO:0000256" key="9">
    <source>
        <dbReference type="ARBA" id="ARBA00022691"/>
    </source>
</evidence>
<keyword evidence="7 14" id="KW-0489">Methyltransferase</keyword>
<feature type="active site" description="Nucleophile" evidence="14">
    <location>
        <position position="384"/>
    </location>
</feature>
<dbReference type="InterPro" id="IPR001678">
    <property type="entry name" value="MeTrfase_RsmB-F_NOP2_dom"/>
</dbReference>
<protein>
    <recommendedName>
        <fullName evidence="4">16S rRNA (cytosine(967)-C(5))-methyltransferase</fullName>
        <ecNumber evidence="4">2.1.1.176</ecNumber>
    </recommendedName>
    <alternativeName>
        <fullName evidence="11">16S rRNA m5C967 methyltransferase</fullName>
    </alternativeName>
    <alternativeName>
        <fullName evidence="12">rRNA (cytosine-C(5)-)-methyltransferase RsmB</fullName>
    </alternativeName>
</protein>
<sequence length="448" mass="51627">MSKKPLRVRDVALSLLERIEREHAFSHILLNHTLNEKPFHEKDKALLTELVYGTIKRKNTLDFYLSPFIKKGIHSLDSWVRQLLRLSVYQFVYLDRIPLRAVVHEAVTIAKVRGHVGVSKFVNGVLRTFLRESLPTTEKLEGVEKYAIEWSHPEWLLEEWIHDYGFDEAKKMAETNLFPAPVTVRVNQLQLTKEEAKRALEEEGCEVENGHLSPDALLIKKGKIPQTKTYETGAITIQDESSMLVARLLDPQPGMKVVDACAAPGGKTTHIAERMEDKGEIYAFDLHQKKMQFIEEQRKRLHLTSIKTKALDARKLPDFYERCSFDRVLVDVPCSGFGIIRRKPEIKWQKKPSDLERLPDVQLDILEKASELVKKGGRLIYSTCTVRKIENEAVVRAFLERNHGFDWDEEAMKNLPTSLQPQVNQGEVTILPHHFETDGFFMAALRRM</sequence>
<feature type="binding site" evidence="14">
    <location>
        <position position="285"/>
    </location>
    <ligand>
        <name>S-adenosyl-L-methionine</name>
        <dbReference type="ChEBI" id="CHEBI:59789"/>
    </ligand>
</feature>
<dbReference type="NCBIfam" id="NF011494">
    <property type="entry name" value="PRK14902.1"/>
    <property type="match status" value="1"/>
</dbReference>
<dbReference type="SUPFAM" id="SSF53335">
    <property type="entry name" value="S-adenosyl-L-methionine-dependent methyltransferases"/>
    <property type="match status" value="1"/>
</dbReference>
<dbReference type="InterPro" id="IPR018314">
    <property type="entry name" value="RsmB/NOL1/NOP2-like_CS"/>
</dbReference>
<dbReference type="Gene3D" id="1.10.940.10">
    <property type="entry name" value="NusB-like"/>
    <property type="match status" value="1"/>
</dbReference>
<evidence type="ECO:0000256" key="14">
    <source>
        <dbReference type="PROSITE-ProRule" id="PRU01023"/>
    </source>
</evidence>
<evidence type="ECO:0000256" key="10">
    <source>
        <dbReference type="ARBA" id="ARBA00022884"/>
    </source>
</evidence>
<feature type="binding site" evidence="14">
    <location>
        <begin position="261"/>
        <end position="267"/>
    </location>
    <ligand>
        <name>S-adenosyl-L-methionine</name>
        <dbReference type="ChEBI" id="CHEBI:59789"/>
    </ligand>
</feature>
<evidence type="ECO:0000256" key="12">
    <source>
        <dbReference type="ARBA" id="ARBA00031088"/>
    </source>
</evidence>
<evidence type="ECO:0000256" key="2">
    <source>
        <dbReference type="ARBA" id="ARBA00004496"/>
    </source>
</evidence>
<keyword evidence="8 14" id="KW-0808">Transferase</keyword>
<evidence type="ECO:0000259" key="15">
    <source>
        <dbReference type="PROSITE" id="PS51686"/>
    </source>
</evidence>
<comment type="subcellular location">
    <subcellularLocation>
        <location evidence="2">Cytoplasm</location>
    </subcellularLocation>
</comment>
<gene>
    <name evidence="16" type="primary">rsmB</name>
    <name evidence="16" type="ORF">ACFPTR_03890</name>
</gene>
<dbReference type="Pfam" id="PF01189">
    <property type="entry name" value="Methyltr_RsmB-F"/>
    <property type="match status" value="1"/>
</dbReference>
<feature type="domain" description="SAM-dependent MTase RsmB/NOP-type" evidence="15">
    <location>
        <begin position="172"/>
        <end position="448"/>
    </location>
</feature>
<reference evidence="17" key="1">
    <citation type="journal article" date="2019" name="Int. J. Syst. Evol. Microbiol.">
        <title>The Global Catalogue of Microorganisms (GCM) 10K type strain sequencing project: providing services to taxonomists for standard genome sequencing and annotation.</title>
        <authorList>
            <consortium name="The Broad Institute Genomics Platform"/>
            <consortium name="The Broad Institute Genome Sequencing Center for Infectious Disease"/>
            <person name="Wu L."/>
            <person name="Ma J."/>
        </authorList>
    </citation>
    <scope>NUCLEOTIDE SEQUENCE [LARGE SCALE GENOMIC DNA]</scope>
    <source>
        <strain evidence="17">CGMCC 1.15790</strain>
    </source>
</reference>
<name>A0ABW0U3S3_9BACI</name>
<evidence type="ECO:0000256" key="6">
    <source>
        <dbReference type="ARBA" id="ARBA00022552"/>
    </source>
</evidence>
<feature type="binding site" evidence="14">
    <location>
        <position position="312"/>
    </location>
    <ligand>
        <name>S-adenosyl-L-methionine</name>
        <dbReference type="ChEBI" id="CHEBI:59789"/>
    </ligand>
</feature>
<dbReference type="InterPro" id="IPR004573">
    <property type="entry name" value="rRNA_ssu_MeTfrase_B"/>
</dbReference>
<dbReference type="Proteomes" id="UP001596143">
    <property type="component" value="Unassembled WGS sequence"/>
</dbReference>
<comment type="catalytic activity">
    <reaction evidence="13">
        <text>cytidine(967) in 16S rRNA + S-adenosyl-L-methionine = 5-methylcytidine(967) in 16S rRNA + S-adenosyl-L-homocysteine + H(+)</text>
        <dbReference type="Rhea" id="RHEA:42748"/>
        <dbReference type="Rhea" id="RHEA-COMP:10219"/>
        <dbReference type="Rhea" id="RHEA-COMP:10220"/>
        <dbReference type="ChEBI" id="CHEBI:15378"/>
        <dbReference type="ChEBI" id="CHEBI:57856"/>
        <dbReference type="ChEBI" id="CHEBI:59789"/>
        <dbReference type="ChEBI" id="CHEBI:74483"/>
        <dbReference type="ChEBI" id="CHEBI:82748"/>
        <dbReference type="EC" id="2.1.1.176"/>
    </reaction>
</comment>
<dbReference type="Pfam" id="PF01029">
    <property type="entry name" value="NusB"/>
    <property type="match status" value="1"/>
</dbReference>
<evidence type="ECO:0000256" key="11">
    <source>
        <dbReference type="ARBA" id="ARBA00030399"/>
    </source>
</evidence>
<dbReference type="InterPro" id="IPR035926">
    <property type="entry name" value="NusB-like_sf"/>
</dbReference>
<dbReference type="GO" id="GO:0008168">
    <property type="term" value="F:methyltransferase activity"/>
    <property type="evidence" value="ECO:0007669"/>
    <property type="project" value="UniProtKB-KW"/>
</dbReference>
<keyword evidence="10 14" id="KW-0694">RNA-binding</keyword>
<dbReference type="InterPro" id="IPR006027">
    <property type="entry name" value="NusB_RsmB_TIM44"/>
</dbReference>
<dbReference type="PANTHER" id="PTHR22807">
    <property type="entry name" value="NOP2 YEAST -RELATED NOL1/NOP2/FMU SUN DOMAIN-CONTAINING"/>
    <property type="match status" value="1"/>
</dbReference>
<dbReference type="NCBIfam" id="TIGR00563">
    <property type="entry name" value="rsmB"/>
    <property type="match status" value="1"/>
</dbReference>
<evidence type="ECO:0000256" key="1">
    <source>
        <dbReference type="ARBA" id="ARBA00002724"/>
    </source>
</evidence>
<dbReference type="InterPro" id="IPR029063">
    <property type="entry name" value="SAM-dependent_MTases_sf"/>
</dbReference>